<evidence type="ECO:0000313" key="2">
    <source>
        <dbReference type="Proteomes" id="UP000799424"/>
    </source>
</evidence>
<dbReference type="EMBL" id="MU006218">
    <property type="protein sequence ID" value="KAF2831016.1"/>
    <property type="molecule type" value="Genomic_DNA"/>
</dbReference>
<evidence type="ECO:0000313" key="1">
    <source>
        <dbReference type="EMBL" id="KAF2831016.1"/>
    </source>
</evidence>
<feature type="non-terminal residue" evidence="1">
    <location>
        <position position="1"/>
    </location>
</feature>
<dbReference type="Proteomes" id="UP000799424">
    <property type="component" value="Unassembled WGS sequence"/>
</dbReference>
<dbReference type="OrthoDB" id="5413827at2759"/>
<dbReference type="AlphaFoldDB" id="A0A6A7ACQ7"/>
<organism evidence="1 2">
    <name type="scientific">Ophiobolus disseminans</name>
    <dbReference type="NCBI Taxonomy" id="1469910"/>
    <lineage>
        <taxon>Eukaryota</taxon>
        <taxon>Fungi</taxon>
        <taxon>Dikarya</taxon>
        <taxon>Ascomycota</taxon>
        <taxon>Pezizomycotina</taxon>
        <taxon>Dothideomycetes</taxon>
        <taxon>Pleosporomycetidae</taxon>
        <taxon>Pleosporales</taxon>
        <taxon>Pleosporineae</taxon>
        <taxon>Phaeosphaeriaceae</taxon>
        <taxon>Ophiobolus</taxon>
    </lineage>
</organism>
<keyword evidence="2" id="KW-1185">Reference proteome</keyword>
<gene>
    <name evidence="1" type="ORF">CC86DRAFT_281657</name>
</gene>
<accession>A0A6A7ACQ7</accession>
<sequence>RNQQESPFLRLPGELRNRVYHYALSDVVLSVYRSGTPPTYLQVIPHSASAAASKFAVCRQVHAETHLLLFQLTTFLVYSDGSFAEFVNHLTDAQRHALAIVQISTQDANVGGKLWHSVTQFPGSDDAAQTDHLDLLEWAHHLAFDQLPGLKRVLVEEESQWTYVGDRDAMLRAGVAYGVKDRDVEIVLPRSESW</sequence>
<protein>
    <submittedName>
        <fullName evidence="1">Uncharacterized protein</fullName>
    </submittedName>
</protein>
<reference evidence="1" key="1">
    <citation type="journal article" date="2020" name="Stud. Mycol.">
        <title>101 Dothideomycetes genomes: a test case for predicting lifestyles and emergence of pathogens.</title>
        <authorList>
            <person name="Haridas S."/>
            <person name="Albert R."/>
            <person name="Binder M."/>
            <person name="Bloem J."/>
            <person name="Labutti K."/>
            <person name="Salamov A."/>
            <person name="Andreopoulos B."/>
            <person name="Baker S."/>
            <person name="Barry K."/>
            <person name="Bills G."/>
            <person name="Bluhm B."/>
            <person name="Cannon C."/>
            <person name="Castanera R."/>
            <person name="Culley D."/>
            <person name="Daum C."/>
            <person name="Ezra D."/>
            <person name="Gonzalez J."/>
            <person name="Henrissat B."/>
            <person name="Kuo A."/>
            <person name="Liang C."/>
            <person name="Lipzen A."/>
            <person name="Lutzoni F."/>
            <person name="Magnuson J."/>
            <person name="Mondo S."/>
            <person name="Nolan M."/>
            <person name="Ohm R."/>
            <person name="Pangilinan J."/>
            <person name="Park H.-J."/>
            <person name="Ramirez L."/>
            <person name="Alfaro M."/>
            <person name="Sun H."/>
            <person name="Tritt A."/>
            <person name="Yoshinaga Y."/>
            <person name="Zwiers L.-H."/>
            <person name="Turgeon B."/>
            <person name="Goodwin S."/>
            <person name="Spatafora J."/>
            <person name="Crous P."/>
            <person name="Grigoriev I."/>
        </authorList>
    </citation>
    <scope>NUCLEOTIDE SEQUENCE</scope>
    <source>
        <strain evidence="1">CBS 113818</strain>
    </source>
</reference>
<dbReference type="PANTHER" id="PTHR38790">
    <property type="entry name" value="2EXR DOMAIN-CONTAINING PROTEIN-RELATED"/>
    <property type="match status" value="1"/>
</dbReference>
<proteinExistence type="predicted"/>
<name>A0A6A7ACQ7_9PLEO</name>
<dbReference type="PANTHER" id="PTHR38790:SF4">
    <property type="entry name" value="2EXR DOMAIN-CONTAINING PROTEIN"/>
    <property type="match status" value="1"/>
</dbReference>